<keyword evidence="2" id="KW-0805">Transcription regulation</keyword>
<protein>
    <recommendedName>
        <fullName evidence="5">HTH-type transcriptional regulator RipA</fullName>
    </recommendedName>
    <alternativeName>
        <fullName evidence="6">Repressor of iron proteins A</fullName>
    </alternativeName>
</protein>
<dbReference type="AlphaFoldDB" id="A0A7X1LUD2"/>
<dbReference type="InterPro" id="IPR020449">
    <property type="entry name" value="Tscrpt_reg_AraC-type_HTH"/>
</dbReference>
<dbReference type="RefSeq" id="WP_185948432.1">
    <property type="nucleotide sequence ID" value="NZ_JACMHY010000021.1"/>
</dbReference>
<dbReference type="CDD" id="cd06124">
    <property type="entry name" value="cupin_NimR-like_N"/>
    <property type="match status" value="1"/>
</dbReference>
<dbReference type="GO" id="GO:0003700">
    <property type="term" value="F:DNA-binding transcription factor activity"/>
    <property type="evidence" value="ECO:0007669"/>
    <property type="project" value="InterPro"/>
</dbReference>
<evidence type="ECO:0000259" key="8">
    <source>
        <dbReference type="PROSITE" id="PS01124"/>
    </source>
</evidence>
<dbReference type="SUPFAM" id="SSF51182">
    <property type="entry name" value="RmlC-like cupins"/>
    <property type="match status" value="1"/>
</dbReference>
<accession>A0A7X1LUD2</accession>
<dbReference type="Gene3D" id="1.10.10.60">
    <property type="entry name" value="Homeodomain-like"/>
    <property type="match status" value="1"/>
</dbReference>
<dbReference type="GO" id="GO:0043565">
    <property type="term" value="F:sequence-specific DNA binding"/>
    <property type="evidence" value="ECO:0007669"/>
    <property type="project" value="InterPro"/>
</dbReference>
<keyword evidence="4" id="KW-0804">Transcription</keyword>
<dbReference type="FunFam" id="1.10.10.60:FF:000132">
    <property type="entry name" value="AraC family transcriptional regulator"/>
    <property type="match status" value="1"/>
</dbReference>
<comment type="caution">
    <text evidence="9">The sequence shown here is derived from an EMBL/GenBank/DDBJ whole genome shotgun (WGS) entry which is preliminary data.</text>
</comment>
<evidence type="ECO:0000256" key="5">
    <source>
        <dbReference type="ARBA" id="ARBA00074140"/>
    </source>
</evidence>
<dbReference type="InterPro" id="IPR018060">
    <property type="entry name" value="HTH_AraC"/>
</dbReference>
<dbReference type="PANTHER" id="PTHR11019">
    <property type="entry name" value="HTH-TYPE TRANSCRIPTIONAL REGULATOR NIMR"/>
    <property type="match status" value="1"/>
</dbReference>
<dbReference type="PRINTS" id="PR00032">
    <property type="entry name" value="HTHARAC"/>
</dbReference>
<evidence type="ECO:0000256" key="6">
    <source>
        <dbReference type="ARBA" id="ARBA00079449"/>
    </source>
</evidence>
<evidence type="ECO:0000256" key="3">
    <source>
        <dbReference type="ARBA" id="ARBA00023125"/>
    </source>
</evidence>
<keyword evidence="1" id="KW-0678">Repressor</keyword>
<feature type="domain" description="HTH araC/xylS-type" evidence="8">
    <location>
        <begin position="150"/>
        <end position="247"/>
    </location>
</feature>
<dbReference type="SUPFAM" id="SSF46689">
    <property type="entry name" value="Homeodomain-like"/>
    <property type="match status" value="1"/>
</dbReference>
<organism evidence="9 10">
    <name type="scientific">Streptomyces mexicanus</name>
    <dbReference type="NCBI Taxonomy" id="178566"/>
    <lineage>
        <taxon>Bacteria</taxon>
        <taxon>Bacillati</taxon>
        <taxon>Actinomycetota</taxon>
        <taxon>Actinomycetes</taxon>
        <taxon>Kitasatosporales</taxon>
        <taxon>Streptomycetaceae</taxon>
        <taxon>Streptomyces</taxon>
    </lineage>
</organism>
<dbReference type="Pfam" id="PF12833">
    <property type="entry name" value="HTH_18"/>
    <property type="match status" value="1"/>
</dbReference>
<evidence type="ECO:0000256" key="4">
    <source>
        <dbReference type="ARBA" id="ARBA00023163"/>
    </source>
</evidence>
<keyword evidence="10" id="KW-1185">Reference proteome</keyword>
<dbReference type="PROSITE" id="PS01124">
    <property type="entry name" value="HTH_ARAC_FAMILY_2"/>
    <property type="match status" value="1"/>
</dbReference>
<dbReference type="Proteomes" id="UP000517694">
    <property type="component" value="Unassembled WGS sequence"/>
</dbReference>
<dbReference type="Gene3D" id="2.60.120.10">
    <property type="entry name" value="Jelly Rolls"/>
    <property type="match status" value="1"/>
</dbReference>
<name>A0A7X1LUD2_9ACTN</name>
<evidence type="ECO:0000313" key="9">
    <source>
        <dbReference type="EMBL" id="MBC2869769.1"/>
    </source>
</evidence>
<dbReference type="InterPro" id="IPR011051">
    <property type="entry name" value="RmlC_Cupin_sf"/>
</dbReference>
<dbReference type="InterPro" id="IPR013096">
    <property type="entry name" value="Cupin_2"/>
</dbReference>
<feature type="region of interest" description="Disordered" evidence="7">
    <location>
        <begin position="1"/>
        <end position="21"/>
    </location>
</feature>
<evidence type="ECO:0000256" key="2">
    <source>
        <dbReference type="ARBA" id="ARBA00023015"/>
    </source>
</evidence>
<proteinExistence type="predicted"/>
<dbReference type="PANTHER" id="PTHR11019:SF199">
    <property type="entry name" value="HTH-TYPE TRANSCRIPTIONAL REGULATOR NIMR"/>
    <property type="match status" value="1"/>
</dbReference>
<dbReference type="InterPro" id="IPR014710">
    <property type="entry name" value="RmlC-like_jellyroll"/>
</dbReference>
<gene>
    <name evidence="9" type="ORF">H1R13_33910</name>
</gene>
<sequence length="251" mass="27115">MTQTRHVPLAPTRSQRLAPGAGIDAHRHDDHQIVYAGRGVLTVTTEAGSWIAPATRAIWVPAGTVHSHQAHGELELHLVGLSAGDNPLGLDEPTVLSVSPLLRELILAHTGAADRDSPEQRRMRAVLLDQLRACPQEPLCLPTPTAPLLLALWEILRADPSDDRTLAELGRRVGASSRTLSRLFRSDLGMTFPQWRTQLRLHHALVLLADGTPVTAVAHLCGWSSASAFIEVFRRTFGSTPGAHRASTAGV</sequence>
<evidence type="ECO:0000256" key="1">
    <source>
        <dbReference type="ARBA" id="ARBA00022491"/>
    </source>
</evidence>
<dbReference type="Pfam" id="PF07883">
    <property type="entry name" value="Cupin_2"/>
    <property type="match status" value="1"/>
</dbReference>
<reference evidence="9 10" key="1">
    <citation type="submission" date="2020-08" db="EMBL/GenBank/DDBJ databases">
        <title>Whole-Genome Sequence of French Clinical Streptomyces mexicanus Strain Q0842.</title>
        <authorList>
            <person name="Boxberger M."/>
            <person name="La Scola B."/>
        </authorList>
    </citation>
    <scope>NUCLEOTIDE SEQUENCE [LARGE SCALE GENOMIC DNA]</scope>
    <source>
        <strain evidence="9 10">Marseille-Q0842</strain>
    </source>
</reference>
<dbReference type="InterPro" id="IPR009057">
    <property type="entry name" value="Homeodomain-like_sf"/>
</dbReference>
<evidence type="ECO:0000313" key="10">
    <source>
        <dbReference type="Proteomes" id="UP000517694"/>
    </source>
</evidence>
<keyword evidence="3" id="KW-0238">DNA-binding</keyword>
<dbReference type="SMART" id="SM00342">
    <property type="entry name" value="HTH_ARAC"/>
    <property type="match status" value="1"/>
</dbReference>
<evidence type="ECO:0000256" key="7">
    <source>
        <dbReference type="SAM" id="MobiDB-lite"/>
    </source>
</evidence>
<dbReference type="EMBL" id="JACMHY010000021">
    <property type="protein sequence ID" value="MBC2869769.1"/>
    <property type="molecule type" value="Genomic_DNA"/>
</dbReference>